<dbReference type="Proteomes" id="UP001432322">
    <property type="component" value="Unassembled WGS sequence"/>
</dbReference>
<keyword evidence="2" id="KW-1185">Reference proteome</keyword>
<protein>
    <submittedName>
        <fullName evidence="1">Uncharacterized protein</fullName>
    </submittedName>
</protein>
<name>A0AAV5UW13_9BILA</name>
<gene>
    <name evidence="1" type="ORF">PFISCL1PPCAC_1764</name>
</gene>
<proteinExistence type="predicted"/>
<reference evidence="1" key="1">
    <citation type="submission" date="2023-10" db="EMBL/GenBank/DDBJ databases">
        <title>Genome assembly of Pristionchus species.</title>
        <authorList>
            <person name="Yoshida K."/>
            <person name="Sommer R.J."/>
        </authorList>
    </citation>
    <scope>NUCLEOTIDE SEQUENCE</scope>
    <source>
        <strain evidence="1">RS5133</strain>
    </source>
</reference>
<organism evidence="1 2">
    <name type="scientific">Pristionchus fissidentatus</name>
    <dbReference type="NCBI Taxonomy" id="1538716"/>
    <lineage>
        <taxon>Eukaryota</taxon>
        <taxon>Metazoa</taxon>
        <taxon>Ecdysozoa</taxon>
        <taxon>Nematoda</taxon>
        <taxon>Chromadorea</taxon>
        <taxon>Rhabditida</taxon>
        <taxon>Rhabditina</taxon>
        <taxon>Diplogasteromorpha</taxon>
        <taxon>Diplogasteroidea</taxon>
        <taxon>Neodiplogasteridae</taxon>
        <taxon>Pristionchus</taxon>
    </lineage>
</organism>
<evidence type="ECO:0000313" key="1">
    <source>
        <dbReference type="EMBL" id="GMT10467.1"/>
    </source>
</evidence>
<dbReference type="EMBL" id="BTSY01000001">
    <property type="protein sequence ID" value="GMT10467.1"/>
    <property type="molecule type" value="Genomic_DNA"/>
</dbReference>
<comment type="caution">
    <text evidence="1">The sequence shown here is derived from an EMBL/GenBank/DDBJ whole genome shotgun (WGS) entry which is preliminary data.</text>
</comment>
<evidence type="ECO:0000313" key="2">
    <source>
        <dbReference type="Proteomes" id="UP001432322"/>
    </source>
</evidence>
<sequence>VLEIADRFIVKRVFDTLDTWDNFTSSSFSFTDLLSLADLYHMENLRALALHNSQHIDEITEFMATSDYGSLSASFHRSIEE</sequence>
<dbReference type="AlphaFoldDB" id="A0AAV5UW13"/>
<feature type="non-terminal residue" evidence="1">
    <location>
        <position position="1"/>
    </location>
</feature>
<feature type="non-terminal residue" evidence="1">
    <location>
        <position position="81"/>
    </location>
</feature>
<accession>A0AAV5UW13</accession>